<evidence type="ECO:0000256" key="1">
    <source>
        <dbReference type="SAM" id="Phobius"/>
    </source>
</evidence>
<comment type="caution">
    <text evidence="2">The sequence shown here is derived from an EMBL/GenBank/DDBJ whole genome shotgun (WGS) entry which is preliminary data.</text>
</comment>
<name>A0A5C4IZA3_9ACTN</name>
<gene>
    <name evidence="2" type="ORF">ETD83_39170</name>
</gene>
<evidence type="ECO:0000313" key="3">
    <source>
        <dbReference type="Proteomes" id="UP000309174"/>
    </source>
</evidence>
<feature type="transmembrane region" description="Helical" evidence="1">
    <location>
        <begin position="44"/>
        <end position="67"/>
    </location>
</feature>
<proteinExistence type="predicted"/>
<organism evidence="2 3">
    <name type="scientific">Actinomadura soli</name>
    <dbReference type="NCBI Taxonomy" id="2508997"/>
    <lineage>
        <taxon>Bacteria</taxon>
        <taxon>Bacillati</taxon>
        <taxon>Actinomycetota</taxon>
        <taxon>Actinomycetes</taxon>
        <taxon>Streptosporangiales</taxon>
        <taxon>Thermomonosporaceae</taxon>
        <taxon>Actinomadura</taxon>
    </lineage>
</organism>
<evidence type="ECO:0000313" key="2">
    <source>
        <dbReference type="EMBL" id="TMQ89170.1"/>
    </source>
</evidence>
<dbReference type="AlphaFoldDB" id="A0A5C4IZA3"/>
<keyword evidence="1" id="KW-1133">Transmembrane helix</keyword>
<keyword evidence="1" id="KW-0472">Membrane</keyword>
<reference evidence="2 3" key="1">
    <citation type="submission" date="2019-05" db="EMBL/GenBank/DDBJ databases">
        <title>Draft genome sequence of Actinomadura sp. 14C53.</title>
        <authorList>
            <person name="Saricaoglu S."/>
            <person name="Isik K."/>
        </authorList>
    </citation>
    <scope>NUCLEOTIDE SEQUENCE [LARGE SCALE GENOMIC DNA]</scope>
    <source>
        <strain evidence="2 3">14C53</strain>
    </source>
</reference>
<dbReference type="EMBL" id="VCKW01000403">
    <property type="protein sequence ID" value="TMQ89170.1"/>
    <property type="molecule type" value="Genomic_DNA"/>
</dbReference>
<accession>A0A5C4IZA3</accession>
<keyword evidence="1" id="KW-0812">Transmembrane</keyword>
<keyword evidence="3" id="KW-1185">Reference proteome</keyword>
<sequence>MGSVALPPIQAPAPLIAGTPATNAAPVIQARLRSGTSATQPLPYTTFAIIEAPWLALLLMTSTAFAARLRSTRVKR</sequence>
<dbReference type="Proteomes" id="UP000309174">
    <property type="component" value="Unassembled WGS sequence"/>
</dbReference>
<protein>
    <submittedName>
        <fullName evidence="2">Uncharacterized protein</fullName>
    </submittedName>
</protein>